<protein>
    <submittedName>
        <fullName evidence="3">Amylo-alpha-1,6-glucosidase</fullName>
    </submittedName>
</protein>
<dbReference type="Pfam" id="PF14742">
    <property type="entry name" value="GDE_N_bis"/>
    <property type="match status" value="1"/>
</dbReference>
<evidence type="ECO:0000259" key="1">
    <source>
        <dbReference type="Pfam" id="PF14742"/>
    </source>
</evidence>
<dbReference type="Pfam" id="PF22422">
    <property type="entry name" value="MGH1-like_GH"/>
    <property type="match status" value="1"/>
</dbReference>
<dbReference type="SUPFAM" id="SSF48208">
    <property type="entry name" value="Six-hairpin glycosidases"/>
    <property type="match status" value="1"/>
</dbReference>
<sequence length="707" mass="77463">MRMAPTIPVSRQVSYSLKDGDSFLVCDALGDIHGGGEADGLFHDGTRVLSRLRLSLDGTTPALLSAAIAQDKVVFSAHLTNRPLPPIGDSPSAQGVIHIERSRFLWEGRLHERIVCTNYARAPVFLPLVLEFGADFRDMFEVRGMERPRRGSYPQAETAGDRVVLRYDGLDGVARRTVVAFSTVPTRLDGATARFERWLAPREAFALYLEIGADVACPGGERHRRAMVQARRALRARRRSGARLRGGGLLFDAWVERSRTDIALLASDLPSGRYPYAGIPWFSTPFGRDAIITALQTLWLDPGLARGVLAYLAERQAEETSSFRDSAPGKILHETRKGEMAALGEVPFGLYYGGVDTTPLFVVLAGRHFRRTGDRAFLDALWPALERATGWIERSCDADPDGLLAYARGQESGLANQGWKDSDDSVFHEDGTLAEGPIALVEVQGYAFEAFHAMAELARARGDAGAAARWHARALRLRQTVEARFWDEALDFYALARDGAGRMCRVLASNPGHLLFVGLPAPERAARVIAQLGQPRFDNGWGIRTVAADQPRYNPMSYHNGSVWPHDVALCAAGMARYGARRQATRLLGEVFEAATHFGMRLPELFCGFPRGAGEPPIAYPVACLPQAWSAGSVFMLLQACLGLEIDACRGEVEIVQPQLPPGVDRLFVERLDVGGARVDLMFERVGDRVLAARAGGAEDVRVTVRH</sequence>
<feature type="domain" description="Mannosylglycerate hydrolase MGH1-like glycoside hydrolase" evidence="2">
    <location>
        <begin position="289"/>
        <end position="596"/>
    </location>
</feature>
<organism evidence="3 4">
    <name type="scientific">Pseudoxanthomonas taiwanensis</name>
    <dbReference type="NCBI Taxonomy" id="176598"/>
    <lineage>
        <taxon>Bacteria</taxon>
        <taxon>Pseudomonadati</taxon>
        <taxon>Pseudomonadota</taxon>
        <taxon>Gammaproteobacteria</taxon>
        <taxon>Lysobacterales</taxon>
        <taxon>Lysobacteraceae</taxon>
        <taxon>Pseudoxanthomonas</taxon>
    </lineage>
</organism>
<dbReference type="Proteomes" id="UP000717981">
    <property type="component" value="Unassembled WGS sequence"/>
</dbReference>
<dbReference type="GO" id="GO:0005975">
    <property type="term" value="P:carbohydrate metabolic process"/>
    <property type="evidence" value="ECO:0007669"/>
    <property type="project" value="InterPro"/>
</dbReference>
<evidence type="ECO:0000313" key="3">
    <source>
        <dbReference type="EMBL" id="KAF1690601.1"/>
    </source>
</evidence>
<dbReference type="InterPro" id="IPR012341">
    <property type="entry name" value="6hp_glycosidase-like_sf"/>
</dbReference>
<proteinExistence type="predicted"/>
<dbReference type="PANTHER" id="PTHR34987:SF4">
    <property type="entry name" value="ALPHA-L-RHAMNOSIDASE C-TERMINAL DOMAIN-CONTAINING PROTEIN"/>
    <property type="match status" value="1"/>
</dbReference>
<evidence type="ECO:0000259" key="2">
    <source>
        <dbReference type="Pfam" id="PF22422"/>
    </source>
</evidence>
<comment type="caution">
    <text evidence="3">The sequence shown here is derived from an EMBL/GenBank/DDBJ whole genome shotgun (WGS) entry which is preliminary data.</text>
</comment>
<gene>
    <name evidence="3" type="ORF">CR938_01730</name>
</gene>
<dbReference type="EMBL" id="PDWK01000004">
    <property type="protein sequence ID" value="KAF1690601.1"/>
    <property type="molecule type" value="Genomic_DNA"/>
</dbReference>
<keyword evidence="4" id="KW-1185">Reference proteome</keyword>
<dbReference type="InterPro" id="IPR054491">
    <property type="entry name" value="MGH1-like_GH"/>
</dbReference>
<evidence type="ECO:0000313" key="4">
    <source>
        <dbReference type="Proteomes" id="UP000717981"/>
    </source>
</evidence>
<dbReference type="InterPro" id="IPR008928">
    <property type="entry name" value="6-hairpin_glycosidase_sf"/>
</dbReference>
<dbReference type="Gene3D" id="1.50.10.10">
    <property type="match status" value="1"/>
</dbReference>
<feature type="domain" description="Putative glycogen debranching enzyme N-terminal" evidence="1">
    <location>
        <begin position="17"/>
        <end position="209"/>
    </location>
</feature>
<dbReference type="AlphaFoldDB" id="A0A921NXG4"/>
<accession>A0A921NXG4</accession>
<dbReference type="InterPro" id="IPR032856">
    <property type="entry name" value="GDE_N_bis"/>
</dbReference>
<dbReference type="OrthoDB" id="9802524at2"/>
<reference evidence="3" key="1">
    <citation type="submission" date="2017-10" db="EMBL/GenBank/DDBJ databases">
        <title>Whole genome sequencing of members of genus Pseudoxanthomonas.</title>
        <authorList>
            <person name="Kumar S."/>
            <person name="Bansal K."/>
            <person name="Kaur A."/>
            <person name="Patil P."/>
            <person name="Sharma S."/>
            <person name="Patil P.B."/>
        </authorList>
    </citation>
    <scope>NUCLEOTIDE SEQUENCE</scope>
    <source>
        <strain evidence="3">DSM 22914</strain>
    </source>
</reference>
<dbReference type="PANTHER" id="PTHR34987">
    <property type="entry name" value="C, PUTATIVE (AFU_ORTHOLOGUE AFUA_3G02880)-RELATED"/>
    <property type="match status" value="1"/>
</dbReference>
<name>A0A921NXG4_9GAMM</name>